<name>A0A645GT85_9ZZZZ</name>
<reference evidence="1" key="1">
    <citation type="submission" date="2019-08" db="EMBL/GenBank/DDBJ databases">
        <authorList>
            <person name="Kucharzyk K."/>
            <person name="Murdoch R.W."/>
            <person name="Higgins S."/>
            <person name="Loffler F."/>
        </authorList>
    </citation>
    <scope>NUCLEOTIDE SEQUENCE</scope>
</reference>
<gene>
    <name evidence="1" type="ORF">SDC9_177432</name>
</gene>
<dbReference type="AlphaFoldDB" id="A0A645GT85"/>
<accession>A0A645GT85</accession>
<evidence type="ECO:0000313" key="1">
    <source>
        <dbReference type="EMBL" id="MPN29975.1"/>
    </source>
</evidence>
<protein>
    <submittedName>
        <fullName evidence="1">Uncharacterized protein</fullName>
    </submittedName>
</protein>
<proteinExistence type="predicted"/>
<dbReference type="EMBL" id="VSSQ01080918">
    <property type="protein sequence ID" value="MPN29975.1"/>
    <property type="molecule type" value="Genomic_DNA"/>
</dbReference>
<sequence length="52" mass="5658">MEQDIGIVLATIDLPAEHRGGFHLGDTVNFTFGGNVVHLFSKETEESLLSSK</sequence>
<comment type="caution">
    <text evidence="1">The sequence shown here is derived from an EMBL/GenBank/DDBJ whole genome shotgun (WGS) entry which is preliminary data.</text>
</comment>
<organism evidence="1">
    <name type="scientific">bioreactor metagenome</name>
    <dbReference type="NCBI Taxonomy" id="1076179"/>
    <lineage>
        <taxon>unclassified sequences</taxon>
        <taxon>metagenomes</taxon>
        <taxon>ecological metagenomes</taxon>
    </lineage>
</organism>